<feature type="domain" description="Pyruvate ferredoxin oxidoreductase beta subunit C-terminal" evidence="11">
    <location>
        <begin position="198"/>
        <end position="256"/>
    </location>
</feature>
<dbReference type="InterPro" id="IPR032686">
    <property type="entry name" value="PFO_beta_C"/>
</dbReference>
<dbReference type="GO" id="GO:0016625">
    <property type="term" value="F:oxidoreductase activity, acting on the aldehyde or oxo group of donors, iron-sulfur protein as acceptor"/>
    <property type="evidence" value="ECO:0007669"/>
    <property type="project" value="UniProtKB-ARBA"/>
</dbReference>
<protein>
    <submittedName>
        <fullName evidence="12">2-oxoacid:ferredoxin oxidoreductase subunit beta</fullName>
    </submittedName>
</protein>
<organism evidence="12">
    <name type="scientific">Archaeoglobus fulgidus</name>
    <dbReference type="NCBI Taxonomy" id="2234"/>
    <lineage>
        <taxon>Archaea</taxon>
        <taxon>Methanobacteriati</taxon>
        <taxon>Methanobacteriota</taxon>
        <taxon>Archaeoglobi</taxon>
        <taxon>Archaeoglobales</taxon>
        <taxon>Archaeoglobaceae</taxon>
        <taxon>Archaeoglobus</taxon>
    </lineage>
</organism>
<evidence type="ECO:0000259" key="10">
    <source>
        <dbReference type="Pfam" id="PF02775"/>
    </source>
</evidence>
<evidence type="ECO:0000256" key="2">
    <source>
        <dbReference type="ARBA" id="ARBA00001964"/>
    </source>
</evidence>
<comment type="caution">
    <text evidence="12">The sequence shown here is derived from an EMBL/GenBank/DDBJ whole genome shotgun (WGS) entry which is preliminary data.</text>
</comment>
<dbReference type="AlphaFoldDB" id="A0A7C3RIK6"/>
<keyword evidence="5" id="KW-0460">Magnesium</keyword>
<comment type="cofactor">
    <cofactor evidence="3">
        <name>[4Fe-4S] cluster</name>
        <dbReference type="ChEBI" id="CHEBI:49883"/>
    </cofactor>
</comment>
<dbReference type="GO" id="GO:0006082">
    <property type="term" value="P:organic acid metabolic process"/>
    <property type="evidence" value="ECO:0007669"/>
    <property type="project" value="UniProtKB-ARBA"/>
</dbReference>
<keyword evidence="9" id="KW-0786">Thiamine pyrophosphate</keyword>
<comment type="cofactor">
    <cofactor evidence="1">
        <name>Mg(2+)</name>
        <dbReference type="ChEBI" id="CHEBI:18420"/>
    </cofactor>
</comment>
<evidence type="ECO:0000256" key="6">
    <source>
        <dbReference type="ARBA" id="ARBA00023002"/>
    </source>
</evidence>
<keyword evidence="6" id="KW-0560">Oxidoreductase</keyword>
<dbReference type="Pfam" id="PF12367">
    <property type="entry name" value="PFO_beta_C"/>
    <property type="match status" value="1"/>
</dbReference>
<gene>
    <name evidence="12" type="ORF">ENW66_08905</name>
</gene>
<comment type="cofactor">
    <cofactor evidence="2">
        <name>thiamine diphosphate</name>
        <dbReference type="ChEBI" id="CHEBI:58937"/>
    </cofactor>
</comment>
<dbReference type="Pfam" id="PF02775">
    <property type="entry name" value="TPP_enzyme_C"/>
    <property type="match status" value="1"/>
</dbReference>
<evidence type="ECO:0000313" key="12">
    <source>
        <dbReference type="EMBL" id="HFW33046.1"/>
    </source>
</evidence>
<keyword evidence="8" id="KW-0411">Iron-sulfur</keyword>
<evidence type="ECO:0000256" key="5">
    <source>
        <dbReference type="ARBA" id="ARBA00022842"/>
    </source>
</evidence>
<evidence type="ECO:0000256" key="9">
    <source>
        <dbReference type="ARBA" id="ARBA00023052"/>
    </source>
</evidence>
<dbReference type="GO" id="GO:0051536">
    <property type="term" value="F:iron-sulfur cluster binding"/>
    <property type="evidence" value="ECO:0007669"/>
    <property type="project" value="UniProtKB-KW"/>
</dbReference>
<dbReference type="InterPro" id="IPR029061">
    <property type="entry name" value="THDP-binding"/>
</dbReference>
<dbReference type="GO" id="GO:0044272">
    <property type="term" value="P:sulfur compound biosynthetic process"/>
    <property type="evidence" value="ECO:0007669"/>
    <property type="project" value="UniProtKB-ARBA"/>
</dbReference>
<keyword evidence="7" id="KW-0408">Iron</keyword>
<evidence type="ECO:0000256" key="8">
    <source>
        <dbReference type="ARBA" id="ARBA00023014"/>
    </source>
</evidence>
<dbReference type="PANTHER" id="PTHR48084">
    <property type="entry name" value="2-OXOGLUTARATE OXIDOREDUCTASE SUBUNIT KORB-RELATED"/>
    <property type="match status" value="1"/>
</dbReference>
<reference evidence="12" key="1">
    <citation type="journal article" date="2020" name="mSystems">
        <title>Genome- and Community-Level Interaction Insights into Carbon Utilization and Element Cycling Functions of Hydrothermarchaeota in Hydrothermal Sediment.</title>
        <authorList>
            <person name="Zhou Z."/>
            <person name="Liu Y."/>
            <person name="Xu W."/>
            <person name="Pan J."/>
            <person name="Luo Z.H."/>
            <person name="Li M."/>
        </authorList>
    </citation>
    <scope>NUCLEOTIDE SEQUENCE [LARGE SCALE GENOMIC DNA]</scope>
    <source>
        <strain evidence="12">SpSt-87</strain>
    </source>
</reference>
<evidence type="ECO:0000259" key="11">
    <source>
        <dbReference type="Pfam" id="PF12367"/>
    </source>
</evidence>
<dbReference type="PANTHER" id="PTHR48084:SF2">
    <property type="entry name" value="PYRUVATE FERREDOXIN_FLAVODOXIN OXIDOREDUCTASE, BETA SUBUNIT"/>
    <property type="match status" value="1"/>
</dbReference>
<accession>A0A7C3RIK6</accession>
<name>A0A7C3RIK6_ARCFL</name>
<evidence type="ECO:0000256" key="1">
    <source>
        <dbReference type="ARBA" id="ARBA00001946"/>
    </source>
</evidence>
<evidence type="ECO:0000256" key="4">
    <source>
        <dbReference type="ARBA" id="ARBA00022723"/>
    </source>
</evidence>
<evidence type="ECO:0000256" key="7">
    <source>
        <dbReference type="ARBA" id="ARBA00023004"/>
    </source>
</evidence>
<dbReference type="InterPro" id="IPR011766">
    <property type="entry name" value="TPP_enzyme_TPP-bd"/>
</dbReference>
<dbReference type="CDD" id="cd03375">
    <property type="entry name" value="TPP_OGFOR"/>
    <property type="match status" value="1"/>
</dbReference>
<keyword evidence="4" id="KW-0479">Metal-binding</keyword>
<dbReference type="EMBL" id="DTLB01000051">
    <property type="protein sequence ID" value="HFW33046.1"/>
    <property type="molecule type" value="Genomic_DNA"/>
</dbReference>
<dbReference type="InterPro" id="IPR051457">
    <property type="entry name" value="2-oxoacid:Fd_oxidoreductase"/>
</dbReference>
<dbReference type="GO" id="GO:0045333">
    <property type="term" value="P:cellular respiration"/>
    <property type="evidence" value="ECO:0007669"/>
    <property type="project" value="UniProtKB-ARBA"/>
</dbReference>
<dbReference type="SUPFAM" id="SSF52518">
    <property type="entry name" value="Thiamin diphosphate-binding fold (THDP-binding)"/>
    <property type="match status" value="1"/>
</dbReference>
<dbReference type="GO" id="GO:0046872">
    <property type="term" value="F:metal ion binding"/>
    <property type="evidence" value="ECO:0007669"/>
    <property type="project" value="UniProtKB-KW"/>
</dbReference>
<proteinExistence type="predicted"/>
<sequence length="271" mass="30310">MKEPEYKTDAWIQWCPGCGNYGILKALRDAVSELKIDPKKLVIVGGIGCSSRIVYYIRGGNVHTLHGRAIPVASGIKLSNPELTVIVAGGDGDILGIGMGHFVALGRRNIDIKVFIHDNSVYGLTKGQAGPTLPLGVKLRAMNYENAHDAVNPLLLAFASGYTFIARAYAYHVKELKNIMVEAIRHRGSAVVDILQPCVTYNELMTRDWFERRVYYLESILGEEVAIQKMIERGRIPLGIFFKAERATFEERIERFDVDLEKVLEKKAVLY</sequence>
<dbReference type="NCBIfam" id="TIGR02177">
    <property type="entry name" value="PorB_KorB"/>
    <property type="match status" value="1"/>
</dbReference>
<dbReference type="InterPro" id="IPR011896">
    <property type="entry name" value="OFOB"/>
</dbReference>
<evidence type="ECO:0000256" key="3">
    <source>
        <dbReference type="ARBA" id="ARBA00001966"/>
    </source>
</evidence>
<dbReference type="GO" id="GO:0030976">
    <property type="term" value="F:thiamine pyrophosphate binding"/>
    <property type="evidence" value="ECO:0007669"/>
    <property type="project" value="InterPro"/>
</dbReference>
<feature type="domain" description="Thiamine pyrophosphate enzyme TPP-binding" evidence="10">
    <location>
        <begin position="55"/>
        <end position="194"/>
    </location>
</feature>
<dbReference type="Gene3D" id="3.40.50.970">
    <property type="match status" value="1"/>
</dbReference>